<evidence type="ECO:0000313" key="1">
    <source>
        <dbReference type="EMBL" id="MBW8482017.1"/>
    </source>
</evidence>
<protein>
    <submittedName>
        <fullName evidence="1">SAM-dependent methyltransferase</fullName>
    </submittedName>
</protein>
<dbReference type="GO" id="GO:0008168">
    <property type="term" value="F:methyltransferase activity"/>
    <property type="evidence" value="ECO:0007669"/>
    <property type="project" value="UniProtKB-KW"/>
</dbReference>
<dbReference type="InterPro" id="IPR029063">
    <property type="entry name" value="SAM-dependent_MTases_sf"/>
</dbReference>
<proteinExistence type="predicted"/>
<dbReference type="EMBL" id="JAIBOA010000003">
    <property type="protein sequence ID" value="MBW8482017.1"/>
    <property type="molecule type" value="Genomic_DNA"/>
</dbReference>
<organism evidence="1 2">
    <name type="scientific">Actinomadura parmotrematis</name>
    <dbReference type="NCBI Taxonomy" id="2864039"/>
    <lineage>
        <taxon>Bacteria</taxon>
        <taxon>Bacillati</taxon>
        <taxon>Actinomycetota</taxon>
        <taxon>Actinomycetes</taxon>
        <taxon>Streptosporangiales</taxon>
        <taxon>Thermomonosporaceae</taxon>
        <taxon>Actinomadura</taxon>
    </lineage>
</organism>
<dbReference type="Pfam" id="PF04672">
    <property type="entry name" value="Methyltransf_19"/>
    <property type="match status" value="1"/>
</dbReference>
<dbReference type="SUPFAM" id="SSF53335">
    <property type="entry name" value="S-adenosyl-L-methionine-dependent methyltransferases"/>
    <property type="match status" value="1"/>
</dbReference>
<sequence length="260" mass="27240">MGQDAPPDGIDTSVPSPARMYDYFLGGKDNYAADREAAERIIAVEPTAQLVARENRDFLGRAVRHLSGLGVRQFLDIGSGLPTQRNVHQVAPGARVVYVDNDPTVLTHARALLATNADTSVVDGDLRDPAAILAAAPLDLDAPVGLLLVAVLHFIRDSDDPVALVAALASALPAGSHLVLSHATSKDMGSRAARGGRDVYDKATAPFVPRTLAEIRDLFGDADLLDPGIVPVAWWPDVSAPSATAESGVHIVGGVGRLRG</sequence>
<reference evidence="1 2" key="1">
    <citation type="submission" date="2021-07" db="EMBL/GenBank/DDBJ databases">
        <title>Actinomadura sp. PM05-2 isolated from lichen.</title>
        <authorList>
            <person name="Somphong A."/>
            <person name="Phongsopitanun W."/>
            <person name="Tanasupawat S."/>
            <person name="Peongsungnone V."/>
        </authorList>
    </citation>
    <scope>NUCLEOTIDE SEQUENCE [LARGE SCALE GENOMIC DNA]</scope>
    <source>
        <strain evidence="1 2">PM05-2</strain>
    </source>
</reference>
<evidence type="ECO:0000313" key="2">
    <source>
        <dbReference type="Proteomes" id="UP000774570"/>
    </source>
</evidence>
<dbReference type="PIRSF" id="PIRSF017393">
    <property type="entry name" value="MTase_SAV2177"/>
    <property type="match status" value="1"/>
</dbReference>
<dbReference type="Proteomes" id="UP000774570">
    <property type="component" value="Unassembled WGS sequence"/>
</dbReference>
<dbReference type="RefSeq" id="WP_220164200.1">
    <property type="nucleotide sequence ID" value="NZ_JAIBOA010000003.1"/>
</dbReference>
<dbReference type="GO" id="GO:0032259">
    <property type="term" value="P:methylation"/>
    <property type="evidence" value="ECO:0007669"/>
    <property type="project" value="UniProtKB-KW"/>
</dbReference>
<keyword evidence="1" id="KW-0489">Methyltransferase</keyword>
<comment type="caution">
    <text evidence="1">The sequence shown here is derived from an EMBL/GenBank/DDBJ whole genome shotgun (WGS) entry which is preliminary data.</text>
</comment>
<dbReference type="InterPro" id="IPR006764">
    <property type="entry name" value="SAM_dep_MeTrfase_SAV2177_type"/>
</dbReference>
<keyword evidence="2" id="KW-1185">Reference proteome</keyword>
<keyword evidence="1" id="KW-0808">Transferase</keyword>
<dbReference type="Gene3D" id="3.40.50.150">
    <property type="entry name" value="Vaccinia Virus protein VP39"/>
    <property type="match status" value="1"/>
</dbReference>
<accession>A0ABS7FNT4</accession>
<gene>
    <name evidence="1" type="ORF">K1Y72_06550</name>
</gene>
<name>A0ABS7FNT4_9ACTN</name>